<dbReference type="RefSeq" id="WP_072865667.1">
    <property type="nucleotide sequence ID" value="NZ_FQUI01000038.1"/>
</dbReference>
<dbReference type="GO" id="GO:0003677">
    <property type="term" value="F:DNA binding"/>
    <property type="evidence" value="ECO:0007669"/>
    <property type="project" value="InterPro"/>
</dbReference>
<feature type="domain" description="Helix-hairpin-helix DNA-binding motif class 1" evidence="2">
    <location>
        <begin position="74"/>
        <end position="93"/>
    </location>
</feature>
<keyword evidence="1" id="KW-1133">Transmembrane helix</keyword>
<feature type="domain" description="Helix-hairpin-helix DNA-binding motif class 1" evidence="2">
    <location>
        <begin position="45"/>
        <end position="64"/>
    </location>
</feature>
<keyword evidence="1" id="KW-0472">Membrane</keyword>
<dbReference type="SUPFAM" id="SSF47781">
    <property type="entry name" value="RuvA domain 2-like"/>
    <property type="match status" value="2"/>
</dbReference>
<dbReference type="InterPro" id="IPR051675">
    <property type="entry name" value="Endo/Exo/Phosphatase_dom_1"/>
</dbReference>
<evidence type="ECO:0000313" key="3">
    <source>
        <dbReference type="EMBL" id="SHF13542.1"/>
    </source>
</evidence>
<name>A0A1M4Z713_MARH1</name>
<keyword evidence="4" id="KW-1185">Reference proteome</keyword>
<protein>
    <submittedName>
        <fullName evidence="3">Competence protein ComEA</fullName>
    </submittedName>
</protein>
<dbReference type="SMART" id="SM00278">
    <property type="entry name" value="HhH1"/>
    <property type="match status" value="3"/>
</dbReference>
<dbReference type="PANTHER" id="PTHR21180:SF32">
    <property type="entry name" value="ENDONUCLEASE_EXONUCLEASE_PHOSPHATASE FAMILY DOMAIN-CONTAINING PROTEIN 1"/>
    <property type="match status" value="1"/>
</dbReference>
<dbReference type="InterPro" id="IPR004509">
    <property type="entry name" value="Competence_ComEA_HhH"/>
</dbReference>
<dbReference type="EMBL" id="FQUI01000038">
    <property type="protein sequence ID" value="SHF13542.1"/>
    <property type="molecule type" value="Genomic_DNA"/>
</dbReference>
<dbReference type="GO" id="GO:0006281">
    <property type="term" value="P:DNA repair"/>
    <property type="evidence" value="ECO:0007669"/>
    <property type="project" value="InterPro"/>
</dbReference>
<dbReference type="InterPro" id="IPR010994">
    <property type="entry name" value="RuvA_2-like"/>
</dbReference>
<organism evidence="3 4">
    <name type="scientific">Marinitoga hydrogenitolerans (strain DSM 16785 / JCM 12826 / AT1271)</name>
    <dbReference type="NCBI Taxonomy" id="1122195"/>
    <lineage>
        <taxon>Bacteria</taxon>
        <taxon>Thermotogati</taxon>
        <taxon>Thermotogota</taxon>
        <taxon>Thermotogae</taxon>
        <taxon>Petrotogales</taxon>
        <taxon>Petrotogaceae</taxon>
        <taxon>Marinitoga</taxon>
    </lineage>
</organism>
<keyword evidence="1" id="KW-0812">Transmembrane</keyword>
<dbReference type="Proteomes" id="UP000184334">
    <property type="component" value="Unassembled WGS sequence"/>
</dbReference>
<evidence type="ECO:0000259" key="2">
    <source>
        <dbReference type="SMART" id="SM00278"/>
    </source>
</evidence>
<feature type="transmembrane region" description="Helical" evidence="1">
    <location>
        <begin position="6"/>
        <end position="23"/>
    </location>
</feature>
<dbReference type="STRING" id="1122195.SAMN02745164_01855"/>
<dbReference type="InterPro" id="IPR003583">
    <property type="entry name" value="Hlx-hairpin-Hlx_DNA-bd_motif"/>
</dbReference>
<dbReference type="NCBIfam" id="TIGR00426">
    <property type="entry name" value="competence protein ComEA helix-hairpin-helix repeat region"/>
    <property type="match status" value="1"/>
</dbReference>
<dbReference type="OrthoDB" id="9790239at2"/>
<sequence>MKKNSIIIIIILIIISILVYVNNTDNKNVQNEEYKKIDLSNFTIEELIKIPGIGIKKAEDIKEYEEKYGFSSIEDLKNISGIGEKTFLKIKKYFYLSKSVYTLTESKKININTALRNELEDLPGIGPKTVEKIINYRKVKKIKNLEELRKVGLSNSQINQIKGVVEF</sequence>
<feature type="domain" description="Helix-hairpin-helix DNA-binding motif class 1" evidence="2">
    <location>
        <begin position="117"/>
        <end position="136"/>
    </location>
</feature>
<proteinExistence type="predicted"/>
<dbReference type="AlphaFoldDB" id="A0A1M4Z713"/>
<evidence type="ECO:0000313" key="4">
    <source>
        <dbReference type="Proteomes" id="UP000184334"/>
    </source>
</evidence>
<reference evidence="3" key="1">
    <citation type="submission" date="2016-11" db="EMBL/GenBank/DDBJ databases">
        <authorList>
            <person name="Varghese N."/>
            <person name="Submissions S."/>
        </authorList>
    </citation>
    <scope>NUCLEOTIDE SEQUENCE [LARGE SCALE GENOMIC DNA]</scope>
    <source>
        <strain evidence="3">DSM 16785</strain>
    </source>
</reference>
<accession>A0A1M4Z713</accession>
<comment type="caution">
    <text evidence="3">The sequence shown here is derived from an EMBL/GenBank/DDBJ whole genome shotgun (WGS) entry which is preliminary data.</text>
</comment>
<evidence type="ECO:0000256" key="1">
    <source>
        <dbReference type="SAM" id="Phobius"/>
    </source>
</evidence>
<gene>
    <name evidence="3" type="ORF">SAMN02745164_01855</name>
</gene>
<dbReference type="Pfam" id="PF12836">
    <property type="entry name" value="HHH_3"/>
    <property type="match status" value="2"/>
</dbReference>
<dbReference type="Gene3D" id="1.10.150.320">
    <property type="entry name" value="Photosystem II 12 kDa extrinsic protein"/>
    <property type="match status" value="2"/>
</dbReference>
<dbReference type="PANTHER" id="PTHR21180">
    <property type="entry name" value="ENDONUCLEASE/EXONUCLEASE/PHOSPHATASE FAMILY DOMAIN-CONTAINING PROTEIN 1"/>
    <property type="match status" value="1"/>
</dbReference>